<dbReference type="KEGG" id="hut:Huta_0337"/>
<evidence type="ECO:0000313" key="2">
    <source>
        <dbReference type="EMBL" id="ACV10524.1"/>
    </source>
</evidence>
<dbReference type="EMBL" id="CP001687">
    <property type="protein sequence ID" value="ACV10524.1"/>
    <property type="molecule type" value="Genomic_DNA"/>
</dbReference>
<dbReference type="OrthoDB" id="204348at2157"/>
<evidence type="ECO:0000313" key="3">
    <source>
        <dbReference type="Proteomes" id="UP000002071"/>
    </source>
</evidence>
<dbReference type="HOGENOM" id="CLU_110566_0_0_2"/>
<dbReference type="Pfam" id="PF19113">
    <property type="entry name" value="DUF5799"/>
    <property type="match status" value="1"/>
</dbReference>
<keyword evidence="3" id="KW-1185">Reference proteome</keyword>
<proteinExistence type="predicted"/>
<protein>
    <submittedName>
        <fullName evidence="2">Uncharacterized protein</fullName>
    </submittedName>
</protein>
<gene>
    <name evidence="2" type="ordered locus">Huta_0337</name>
</gene>
<dbReference type="InterPro" id="IPR043821">
    <property type="entry name" value="DUF5799"/>
</dbReference>
<evidence type="ECO:0000256" key="1">
    <source>
        <dbReference type="SAM" id="MobiDB-lite"/>
    </source>
</evidence>
<dbReference type="GeneID" id="8382601"/>
<name>C7NQR5_HALUD</name>
<dbReference type="STRING" id="519442.Huta_0337"/>
<dbReference type="AlphaFoldDB" id="C7NQR5"/>
<feature type="region of interest" description="Disordered" evidence="1">
    <location>
        <begin position="75"/>
        <end position="103"/>
    </location>
</feature>
<reference evidence="2 3" key="1">
    <citation type="journal article" date="2009" name="Stand. Genomic Sci.">
        <title>Complete genome sequence of Halorhabdus utahensis type strain (AX-2).</title>
        <authorList>
            <person name="Anderson I."/>
            <person name="Tindall B.J."/>
            <person name="Pomrenke H."/>
            <person name="Goker M."/>
            <person name="Lapidus A."/>
            <person name="Nolan M."/>
            <person name="Copeland A."/>
            <person name="Glavina Del Rio T."/>
            <person name="Chen F."/>
            <person name="Tice H."/>
            <person name="Cheng J.F."/>
            <person name="Lucas S."/>
            <person name="Chertkov O."/>
            <person name="Bruce D."/>
            <person name="Brettin T."/>
            <person name="Detter J.C."/>
            <person name="Han C."/>
            <person name="Goodwin L."/>
            <person name="Land M."/>
            <person name="Hauser L."/>
            <person name="Chang Y.J."/>
            <person name="Jeffries C.D."/>
            <person name="Pitluck S."/>
            <person name="Pati A."/>
            <person name="Mavromatis K."/>
            <person name="Ivanova N."/>
            <person name="Ovchinnikova G."/>
            <person name="Chen A."/>
            <person name="Palaniappan K."/>
            <person name="Chain P."/>
            <person name="Rohde M."/>
            <person name="Bristow J."/>
            <person name="Eisen J.A."/>
            <person name="Markowitz V."/>
            <person name="Hugenholtz P."/>
            <person name="Kyrpides N.C."/>
            <person name="Klenk H.P."/>
        </authorList>
    </citation>
    <scope>NUCLEOTIDE SEQUENCE [LARGE SCALE GENOMIC DNA]</scope>
    <source>
        <strain evidence="3">DSM 12940 / JCM 11049 / AX-2</strain>
    </source>
</reference>
<dbReference type="Proteomes" id="UP000002071">
    <property type="component" value="Chromosome"/>
</dbReference>
<organism evidence="2 3">
    <name type="scientific">Halorhabdus utahensis (strain DSM 12940 / JCM 11049 / AX-2)</name>
    <dbReference type="NCBI Taxonomy" id="519442"/>
    <lineage>
        <taxon>Archaea</taxon>
        <taxon>Methanobacteriati</taxon>
        <taxon>Methanobacteriota</taxon>
        <taxon>Stenosarchaea group</taxon>
        <taxon>Halobacteria</taxon>
        <taxon>Halobacteriales</taxon>
        <taxon>Haloarculaceae</taxon>
        <taxon>Halorhabdus</taxon>
    </lineage>
</organism>
<dbReference type="eggNOG" id="arCOG04569">
    <property type="taxonomic scope" value="Archaea"/>
</dbReference>
<dbReference type="RefSeq" id="WP_012795401.1">
    <property type="nucleotide sequence ID" value="NC_013158.1"/>
</dbReference>
<sequence>MTDGSWTERIAAERMQTDQEFADRVADSPLSSQQWGLVMTAVEFDIDGPEDPETADLVVDARKLSSVMDEIRRIGDRQPGSAATSDSDGGILDSVKGAFGVGEPSDQLRETAEALAEEYARALQSRLEERDRWADVCDRAQS</sequence>
<accession>C7NQR5</accession>